<evidence type="ECO:0000259" key="7">
    <source>
        <dbReference type="PROSITE" id="PS50137"/>
    </source>
</evidence>
<dbReference type="GO" id="GO:0006396">
    <property type="term" value="P:RNA processing"/>
    <property type="evidence" value="ECO:0007669"/>
    <property type="project" value="InterPro"/>
</dbReference>
<comment type="caution">
    <text evidence="9">The sequence shown here is derived from an EMBL/GenBank/DDBJ whole genome shotgun (WGS) entry which is preliminary data.</text>
</comment>
<keyword evidence="2" id="KW-0255">Endonuclease</keyword>
<evidence type="ECO:0000256" key="3">
    <source>
        <dbReference type="ARBA" id="ARBA00022801"/>
    </source>
</evidence>
<evidence type="ECO:0000256" key="5">
    <source>
        <dbReference type="PROSITE-ProRule" id="PRU00266"/>
    </source>
</evidence>
<dbReference type="CDD" id="cd00593">
    <property type="entry name" value="RIBOc"/>
    <property type="match status" value="1"/>
</dbReference>
<dbReference type="PANTHER" id="PTHR11207:SF0">
    <property type="entry name" value="RIBONUCLEASE 3"/>
    <property type="match status" value="1"/>
</dbReference>
<keyword evidence="10" id="KW-1185">Reference proteome</keyword>
<dbReference type="STRING" id="4795.A0A225UX40"/>
<accession>A0A225UX40</accession>
<dbReference type="GO" id="GO:0005634">
    <property type="term" value="C:nucleus"/>
    <property type="evidence" value="ECO:0007669"/>
    <property type="project" value="TreeGrafter"/>
</dbReference>
<dbReference type="Pfam" id="PF14622">
    <property type="entry name" value="Ribonucleas_3_3"/>
    <property type="match status" value="1"/>
</dbReference>
<name>A0A225UX40_9STRA</name>
<reference evidence="10" key="1">
    <citation type="submission" date="2017-03" db="EMBL/GenBank/DDBJ databases">
        <title>Phytopthora megakarya and P. palmivora, two closely related causual agents of cacao black pod achieved similar genome size and gene model numbers by different mechanisms.</title>
        <authorList>
            <person name="Ali S."/>
            <person name="Shao J."/>
            <person name="Larry D.J."/>
            <person name="Kronmiller B."/>
            <person name="Shen D."/>
            <person name="Strem M.D."/>
            <person name="Melnick R.L."/>
            <person name="Guiltinan M.J."/>
            <person name="Tyler B.M."/>
            <person name="Meinhardt L.W."/>
            <person name="Bailey B.A."/>
        </authorList>
    </citation>
    <scope>NUCLEOTIDE SEQUENCE [LARGE SCALE GENOMIC DNA]</scope>
    <source>
        <strain evidence="10">zdho120</strain>
    </source>
</reference>
<feature type="region of interest" description="Disordered" evidence="6">
    <location>
        <begin position="1"/>
        <end position="23"/>
    </location>
</feature>
<evidence type="ECO:0000256" key="1">
    <source>
        <dbReference type="ARBA" id="ARBA00022722"/>
    </source>
</evidence>
<dbReference type="SUPFAM" id="SSF69065">
    <property type="entry name" value="RNase III domain-like"/>
    <property type="match status" value="1"/>
</dbReference>
<dbReference type="InterPro" id="IPR000999">
    <property type="entry name" value="RNase_III_dom"/>
</dbReference>
<proteinExistence type="predicted"/>
<feature type="compositionally biased region" description="Polar residues" evidence="6">
    <location>
        <begin position="9"/>
        <end position="20"/>
    </location>
</feature>
<dbReference type="SMART" id="SM00535">
    <property type="entry name" value="RIBOc"/>
    <property type="match status" value="1"/>
</dbReference>
<gene>
    <name evidence="9" type="ORF">PHMEG_00031893</name>
</gene>
<organism evidence="9 10">
    <name type="scientific">Phytophthora megakarya</name>
    <dbReference type="NCBI Taxonomy" id="4795"/>
    <lineage>
        <taxon>Eukaryota</taxon>
        <taxon>Sar</taxon>
        <taxon>Stramenopiles</taxon>
        <taxon>Oomycota</taxon>
        <taxon>Peronosporomycetes</taxon>
        <taxon>Peronosporales</taxon>
        <taxon>Peronosporaceae</taxon>
        <taxon>Phytophthora</taxon>
    </lineage>
</organism>
<dbReference type="InterPro" id="IPR014720">
    <property type="entry name" value="dsRBD_dom"/>
</dbReference>
<dbReference type="PANTHER" id="PTHR11207">
    <property type="entry name" value="RIBONUCLEASE III"/>
    <property type="match status" value="1"/>
</dbReference>
<dbReference type="Gene3D" id="1.10.1520.10">
    <property type="entry name" value="Ribonuclease III domain"/>
    <property type="match status" value="1"/>
</dbReference>
<dbReference type="AlphaFoldDB" id="A0A225UX40"/>
<evidence type="ECO:0000313" key="10">
    <source>
        <dbReference type="Proteomes" id="UP000198211"/>
    </source>
</evidence>
<dbReference type="InterPro" id="IPR036389">
    <property type="entry name" value="RNase_III_sf"/>
</dbReference>
<keyword evidence="3" id="KW-0378">Hydrolase</keyword>
<dbReference type="SMART" id="SM00358">
    <property type="entry name" value="DSRM"/>
    <property type="match status" value="1"/>
</dbReference>
<evidence type="ECO:0000259" key="8">
    <source>
        <dbReference type="PROSITE" id="PS50142"/>
    </source>
</evidence>
<sequence length="318" mass="35189">MSVKEGIATGTSEKSSNQTAAKDERKLERYILDKDIAGTTTTTTQQLLYPKCTPDWQLIKPEHFEKVDTPANWESNLIKFQQRIGVNFKDMTLLKIALTHHGCLQNNVVPDDVPVVRLSNRSLEFLGDSLLGMAAASTLFQMKPWYQEGQLSRTKSALVNNITLAKISADLGITFVMLWPAVFKTKALPDEPNDDKGRTTIAAGAVESLIAAIYLDQGMVAAMEFLASYVLPLSVKYATQETIWDPVIELQSLLLAQNRGIPVYKHLPSTDSTPAFTIELFVQEKSILKAQASSYKLAKCNAAEDAYVLFKESLSITP</sequence>
<feature type="domain" description="DRBM" evidence="7">
    <location>
        <begin position="245"/>
        <end position="312"/>
    </location>
</feature>
<protein>
    <submittedName>
        <fullName evidence="9">Ribonuclease 3</fullName>
    </submittedName>
</protein>
<dbReference type="Proteomes" id="UP000198211">
    <property type="component" value="Unassembled WGS sequence"/>
</dbReference>
<evidence type="ECO:0000313" key="9">
    <source>
        <dbReference type="EMBL" id="OWY97553.1"/>
    </source>
</evidence>
<evidence type="ECO:0000256" key="2">
    <source>
        <dbReference type="ARBA" id="ARBA00022759"/>
    </source>
</evidence>
<dbReference type="GO" id="GO:0010468">
    <property type="term" value="P:regulation of gene expression"/>
    <property type="evidence" value="ECO:0007669"/>
    <property type="project" value="TreeGrafter"/>
</dbReference>
<feature type="domain" description="RNase III" evidence="8">
    <location>
        <begin position="77"/>
        <end position="218"/>
    </location>
</feature>
<dbReference type="OrthoDB" id="67027at2759"/>
<keyword evidence="4 5" id="KW-0694">RNA-binding</keyword>
<dbReference type="Gene3D" id="3.30.160.20">
    <property type="match status" value="1"/>
</dbReference>
<dbReference type="EMBL" id="NBNE01010326">
    <property type="protein sequence ID" value="OWY97553.1"/>
    <property type="molecule type" value="Genomic_DNA"/>
</dbReference>
<evidence type="ECO:0000256" key="6">
    <source>
        <dbReference type="SAM" id="MobiDB-lite"/>
    </source>
</evidence>
<dbReference type="GO" id="GO:0004525">
    <property type="term" value="F:ribonuclease III activity"/>
    <property type="evidence" value="ECO:0007669"/>
    <property type="project" value="InterPro"/>
</dbReference>
<dbReference type="SUPFAM" id="SSF54768">
    <property type="entry name" value="dsRNA-binding domain-like"/>
    <property type="match status" value="1"/>
</dbReference>
<dbReference type="PROSITE" id="PS50137">
    <property type="entry name" value="DS_RBD"/>
    <property type="match status" value="1"/>
</dbReference>
<dbReference type="PROSITE" id="PS50142">
    <property type="entry name" value="RNASE_3_2"/>
    <property type="match status" value="1"/>
</dbReference>
<dbReference type="GO" id="GO:0003725">
    <property type="term" value="F:double-stranded RNA binding"/>
    <property type="evidence" value="ECO:0007669"/>
    <property type="project" value="TreeGrafter"/>
</dbReference>
<evidence type="ECO:0000256" key="4">
    <source>
        <dbReference type="ARBA" id="ARBA00022884"/>
    </source>
</evidence>
<keyword evidence="1" id="KW-0540">Nuclease</keyword>